<reference evidence="1 2" key="1">
    <citation type="journal article" date="2020" name="Front. Plant Sci.">
        <title>Isolation of Rhizosphere Bacteria That Improve Quality and Water Stress Tolerance in Greenhouse Ornamentals.</title>
        <authorList>
            <person name="Nordstedt N.P."/>
            <person name="Jones M.L."/>
        </authorList>
    </citation>
    <scope>NUCLEOTIDE SEQUENCE [LARGE SCALE GENOMIC DNA]</scope>
    <source>
        <strain evidence="1 2">C6C2</strain>
    </source>
</reference>
<proteinExistence type="predicted"/>
<dbReference type="EMBL" id="JABFMT010000049">
    <property type="protein sequence ID" value="NUU04589.1"/>
    <property type="molecule type" value="Genomic_DNA"/>
</dbReference>
<protein>
    <recommendedName>
        <fullName evidence="3">Restriction endonuclease type IV Mrr domain-containing protein</fullName>
    </recommendedName>
</protein>
<keyword evidence="2" id="KW-1185">Reference proteome</keyword>
<evidence type="ECO:0000313" key="2">
    <source>
        <dbReference type="Proteomes" id="UP000536746"/>
    </source>
</evidence>
<dbReference type="RefSeq" id="WP_175354967.1">
    <property type="nucleotide sequence ID" value="NZ_JABFMT010000049.1"/>
</dbReference>
<gene>
    <name evidence="1" type="ORF">HNO84_23520</name>
</gene>
<sequence>MTIAPAAIPTQLPFAAGGAVPVPVGTTLEDMIAYVAREGIDDARIWGHLDATDGAQLLSLLDQLDLVDAEKFDPDIHVSMKPKQFAADQSARKGALFERITYLLLNGVRCFQTLANITTATNQLDVLVKLNPTSSIIPALRGWGEFFICECKFHDKGVDNTWLHKLKSILDVHGAKVGILIAKKGLSRTGRGGNQHHLVQLMAAHDRYILVFSRAELRQFAQKGKVLEHIIDKFITSKLGIPALLKE</sequence>
<evidence type="ECO:0000313" key="1">
    <source>
        <dbReference type="EMBL" id="NUU04589.1"/>
    </source>
</evidence>
<dbReference type="Proteomes" id="UP000536746">
    <property type="component" value="Unassembled WGS sequence"/>
</dbReference>
<name>A0ABX2M3K2_9BURK</name>
<accession>A0ABX2M3K2</accession>
<organism evidence="1 2">
    <name type="scientific">Herbaspirillum robiniae</name>
    <dbReference type="NCBI Taxonomy" id="2014887"/>
    <lineage>
        <taxon>Bacteria</taxon>
        <taxon>Pseudomonadati</taxon>
        <taxon>Pseudomonadota</taxon>
        <taxon>Betaproteobacteria</taxon>
        <taxon>Burkholderiales</taxon>
        <taxon>Oxalobacteraceae</taxon>
        <taxon>Herbaspirillum</taxon>
    </lineage>
</organism>
<evidence type="ECO:0008006" key="3">
    <source>
        <dbReference type="Google" id="ProtNLM"/>
    </source>
</evidence>
<comment type="caution">
    <text evidence="1">The sequence shown here is derived from an EMBL/GenBank/DDBJ whole genome shotgun (WGS) entry which is preliminary data.</text>
</comment>